<sequence length="73" mass="8265">MSGRRSLLVAFIYPLPLYLAACVCVCVRVCLACRQRDPNFRLNSRFARTVASVVNRFAAQKSVARSIHHKTVR</sequence>
<protein>
    <submittedName>
        <fullName evidence="1">Putative secreted protein</fullName>
    </submittedName>
</protein>
<organism evidence="1">
    <name type="scientific">Anopheles darlingi</name>
    <name type="common">Mosquito</name>
    <dbReference type="NCBI Taxonomy" id="43151"/>
    <lineage>
        <taxon>Eukaryota</taxon>
        <taxon>Metazoa</taxon>
        <taxon>Ecdysozoa</taxon>
        <taxon>Arthropoda</taxon>
        <taxon>Hexapoda</taxon>
        <taxon>Insecta</taxon>
        <taxon>Pterygota</taxon>
        <taxon>Neoptera</taxon>
        <taxon>Endopterygota</taxon>
        <taxon>Diptera</taxon>
        <taxon>Nematocera</taxon>
        <taxon>Culicoidea</taxon>
        <taxon>Culicidae</taxon>
        <taxon>Anophelinae</taxon>
        <taxon>Anopheles</taxon>
    </lineage>
</organism>
<name>A0A2M4DEC2_ANODA</name>
<evidence type="ECO:0000313" key="1">
    <source>
        <dbReference type="EMBL" id="MBW75811.1"/>
    </source>
</evidence>
<dbReference type="AlphaFoldDB" id="A0A2M4DEC2"/>
<proteinExistence type="predicted"/>
<dbReference type="EMBL" id="GGFL01011633">
    <property type="protein sequence ID" value="MBW75811.1"/>
    <property type="molecule type" value="Transcribed_RNA"/>
</dbReference>
<reference evidence="1" key="1">
    <citation type="submission" date="2018-01" db="EMBL/GenBank/DDBJ databases">
        <title>An insight into the sialome of Amazonian anophelines.</title>
        <authorList>
            <person name="Ribeiro J.M."/>
            <person name="Scarpassa V."/>
            <person name="Calvo E."/>
        </authorList>
    </citation>
    <scope>NUCLEOTIDE SEQUENCE</scope>
</reference>
<accession>A0A2M4DEC2</accession>